<keyword evidence="2" id="KW-1185">Reference proteome</keyword>
<gene>
    <name evidence="1" type="ORF">PACLA_8A064856</name>
</gene>
<dbReference type="EMBL" id="CACRXK020011223">
    <property type="protein sequence ID" value="CAB4021014.1"/>
    <property type="molecule type" value="Genomic_DNA"/>
</dbReference>
<comment type="caution">
    <text evidence="1">The sequence shown here is derived from an EMBL/GenBank/DDBJ whole genome shotgun (WGS) entry which is preliminary data.</text>
</comment>
<accession>A0A7D9L1H2</accession>
<name>A0A7D9L1H2_PARCT</name>
<proteinExistence type="predicted"/>
<protein>
    <submittedName>
        <fullName evidence="1">Uncharacterized protein</fullName>
    </submittedName>
</protein>
<dbReference type="AlphaFoldDB" id="A0A7D9L1H2"/>
<evidence type="ECO:0000313" key="1">
    <source>
        <dbReference type="EMBL" id="CAB4021014.1"/>
    </source>
</evidence>
<dbReference type="Proteomes" id="UP001152795">
    <property type="component" value="Unassembled WGS sequence"/>
</dbReference>
<reference evidence="1" key="1">
    <citation type="submission" date="2020-04" db="EMBL/GenBank/DDBJ databases">
        <authorList>
            <person name="Alioto T."/>
            <person name="Alioto T."/>
            <person name="Gomez Garrido J."/>
        </authorList>
    </citation>
    <scope>NUCLEOTIDE SEQUENCE</scope>
    <source>
        <strain evidence="1">A484AB</strain>
    </source>
</reference>
<organism evidence="1 2">
    <name type="scientific">Paramuricea clavata</name>
    <name type="common">Red gorgonian</name>
    <name type="synonym">Violescent sea-whip</name>
    <dbReference type="NCBI Taxonomy" id="317549"/>
    <lineage>
        <taxon>Eukaryota</taxon>
        <taxon>Metazoa</taxon>
        <taxon>Cnidaria</taxon>
        <taxon>Anthozoa</taxon>
        <taxon>Octocorallia</taxon>
        <taxon>Malacalcyonacea</taxon>
        <taxon>Plexauridae</taxon>
        <taxon>Paramuricea</taxon>
    </lineage>
</organism>
<sequence length="333" mass="38253">MSNTKPVVLLFQDDYERVKDWVLSYPDSETGGQMFGLWTQDRNPYINIITGPGKNCRHGTHSFHQDIDYLKSVGTFLNTEFMMCHIGEWHSHHRLRLRQPSSGDLNSIWKHFPAGVEYFLLIIATIENDRVRLNPWLFTASSHTYDAIEVKIMNKGNVFMRDEVVANKISCGAETPSQPPNPPIYYYPSTQTKTSEAPVGEYVKPENDGQWFHSDWGVHFVQLLNSKLEKMIDASTTIEKTLKKQCLQISFQRKKCSVLLIFPQNFPNSALVFNCKVLGDSSPVAWDAHIEPGQDDVDFVNHIVDHLKEQIHAIMSNKLAVRKYHARNYEVNV</sequence>
<dbReference type="Gene3D" id="3.40.140.10">
    <property type="entry name" value="Cytidine Deaminase, domain 2"/>
    <property type="match status" value="1"/>
</dbReference>
<evidence type="ECO:0000313" key="2">
    <source>
        <dbReference type="Proteomes" id="UP001152795"/>
    </source>
</evidence>
<dbReference type="OrthoDB" id="5979666at2759"/>